<dbReference type="PANTHER" id="PTHR27008">
    <property type="entry name" value="OS04G0122200 PROTEIN"/>
    <property type="match status" value="1"/>
</dbReference>
<organism evidence="8 9">
    <name type="scientific">Dichanthelium oligosanthes</name>
    <dbReference type="NCBI Taxonomy" id="888268"/>
    <lineage>
        <taxon>Eukaryota</taxon>
        <taxon>Viridiplantae</taxon>
        <taxon>Streptophyta</taxon>
        <taxon>Embryophyta</taxon>
        <taxon>Tracheophyta</taxon>
        <taxon>Spermatophyta</taxon>
        <taxon>Magnoliopsida</taxon>
        <taxon>Liliopsida</taxon>
        <taxon>Poales</taxon>
        <taxon>Poaceae</taxon>
        <taxon>PACMAD clade</taxon>
        <taxon>Panicoideae</taxon>
        <taxon>Panicodae</taxon>
        <taxon>Paniceae</taxon>
        <taxon>Dichantheliinae</taxon>
        <taxon>Dichanthelium</taxon>
    </lineage>
</organism>
<keyword evidence="3" id="KW-0812">Transmembrane</keyword>
<dbReference type="PROSITE" id="PS00108">
    <property type="entry name" value="PROTEIN_KINASE_ST"/>
    <property type="match status" value="1"/>
</dbReference>
<dbReference type="InterPro" id="IPR008271">
    <property type="entry name" value="Ser/Thr_kinase_AS"/>
</dbReference>
<evidence type="ECO:0000256" key="3">
    <source>
        <dbReference type="ARBA" id="ARBA00022692"/>
    </source>
</evidence>
<reference evidence="8 9" key="1">
    <citation type="submission" date="2016-09" db="EMBL/GenBank/DDBJ databases">
        <title>The draft genome of Dichanthelium oligosanthes: A C3 panicoid grass species.</title>
        <authorList>
            <person name="Studer A.J."/>
            <person name="Schnable J.C."/>
            <person name="Brutnell T.P."/>
        </authorList>
    </citation>
    <scope>NUCLEOTIDE SEQUENCE [LARGE SCALE GENOMIC DNA]</scope>
    <source>
        <strain evidence="9">cv. Kellogg 1175</strain>
        <tissue evidence="8">Leaf</tissue>
    </source>
</reference>
<dbReference type="EMBL" id="LWDX02074017">
    <property type="protein sequence ID" value="OEL13242.1"/>
    <property type="molecule type" value="Genomic_DNA"/>
</dbReference>
<dbReference type="OrthoDB" id="1724816at2759"/>
<dbReference type="InterPro" id="IPR051809">
    <property type="entry name" value="Plant_receptor-like_S/T_kinase"/>
</dbReference>
<dbReference type="Gene3D" id="1.10.510.10">
    <property type="entry name" value="Transferase(Phosphotransferase) domain 1"/>
    <property type="match status" value="1"/>
</dbReference>
<evidence type="ECO:0000256" key="2">
    <source>
        <dbReference type="ARBA" id="ARBA00022614"/>
    </source>
</evidence>
<dbReference type="GO" id="GO:0016020">
    <property type="term" value="C:membrane"/>
    <property type="evidence" value="ECO:0007669"/>
    <property type="project" value="UniProtKB-SubCell"/>
</dbReference>
<dbReference type="SMART" id="SM00220">
    <property type="entry name" value="S_TKc"/>
    <property type="match status" value="1"/>
</dbReference>
<dbReference type="SUPFAM" id="SSF56112">
    <property type="entry name" value="Protein kinase-like (PK-like)"/>
    <property type="match status" value="1"/>
</dbReference>
<evidence type="ECO:0000313" key="8">
    <source>
        <dbReference type="EMBL" id="OEL13242.1"/>
    </source>
</evidence>
<keyword evidence="4" id="KW-0677">Repeat</keyword>
<dbReference type="GO" id="GO:0004672">
    <property type="term" value="F:protein kinase activity"/>
    <property type="evidence" value="ECO:0007669"/>
    <property type="project" value="InterPro"/>
</dbReference>
<feature type="domain" description="Protein kinase" evidence="7">
    <location>
        <begin position="1"/>
        <end position="209"/>
    </location>
</feature>
<dbReference type="PROSITE" id="PS50011">
    <property type="entry name" value="PROTEIN_KINASE_DOM"/>
    <property type="match status" value="1"/>
</dbReference>
<evidence type="ECO:0000259" key="7">
    <source>
        <dbReference type="PROSITE" id="PS50011"/>
    </source>
</evidence>
<dbReference type="Proteomes" id="UP000095767">
    <property type="component" value="Unassembled WGS sequence"/>
</dbReference>
<proteinExistence type="predicted"/>
<comment type="subcellular location">
    <subcellularLocation>
        <location evidence="1">Membrane</location>
    </subcellularLocation>
</comment>
<protein>
    <recommendedName>
        <fullName evidence="7">Protein kinase domain-containing protein</fullName>
    </recommendedName>
</protein>
<comment type="caution">
    <text evidence="8">The sequence shown here is derived from an EMBL/GenBank/DDBJ whole genome shotgun (WGS) entry which is preliminary data.</text>
</comment>
<dbReference type="AlphaFoldDB" id="A0A1E5UK25"/>
<keyword evidence="6" id="KW-0472">Membrane</keyword>
<gene>
    <name evidence="8" type="ORF">BAE44_0025739</name>
</gene>
<dbReference type="InterPro" id="IPR011009">
    <property type="entry name" value="Kinase-like_dom_sf"/>
</dbReference>
<dbReference type="Pfam" id="PF00069">
    <property type="entry name" value="Pkinase"/>
    <property type="match status" value="1"/>
</dbReference>
<evidence type="ECO:0000256" key="6">
    <source>
        <dbReference type="ARBA" id="ARBA00023136"/>
    </source>
</evidence>
<dbReference type="GO" id="GO:0005524">
    <property type="term" value="F:ATP binding"/>
    <property type="evidence" value="ECO:0007669"/>
    <property type="project" value="InterPro"/>
</dbReference>
<evidence type="ECO:0000256" key="5">
    <source>
        <dbReference type="ARBA" id="ARBA00022989"/>
    </source>
</evidence>
<sequence>MQGIADGQARHHNLIRILGTCSNLDFTALLLQYMPNGSLEEHLHTESRPYMGFLTRLGVMLDVSMAMEYLHHSRHEVVLHCDLKPGNVLFDEEMTARVADFGIAKLLLGNNNSMVSVSMPGTIGYMTPGRQMPSLVHIGASQRICSRLPSDSSGQGLGLATKVLAKPDEKLATKARLTTPSLPVTLTPSSLRSFSTKERVSSSPIHLVVAAPHQAGGSETCWRATKAPRFRHTLLTRLVHSKNHTQGSNTLHSHSLDLSLALITLKLVLIALDNQYEHFVGLDVFLIYMNFL</sequence>
<evidence type="ECO:0000256" key="4">
    <source>
        <dbReference type="ARBA" id="ARBA00022737"/>
    </source>
</evidence>
<evidence type="ECO:0000256" key="1">
    <source>
        <dbReference type="ARBA" id="ARBA00004370"/>
    </source>
</evidence>
<accession>A0A1E5UK25</accession>
<evidence type="ECO:0000313" key="9">
    <source>
        <dbReference type="Proteomes" id="UP000095767"/>
    </source>
</evidence>
<keyword evidence="2" id="KW-0433">Leucine-rich repeat</keyword>
<keyword evidence="9" id="KW-1185">Reference proteome</keyword>
<keyword evidence="5" id="KW-1133">Transmembrane helix</keyword>
<dbReference type="STRING" id="888268.A0A1E5UK25"/>
<dbReference type="PANTHER" id="PTHR27008:SF497">
    <property type="entry name" value="OS11G0695000 PROTEIN"/>
    <property type="match status" value="1"/>
</dbReference>
<dbReference type="InterPro" id="IPR000719">
    <property type="entry name" value="Prot_kinase_dom"/>
</dbReference>
<name>A0A1E5UK25_9POAL</name>